<keyword evidence="4" id="KW-0812">Transmembrane</keyword>
<dbReference type="EMBL" id="CACRTR010000023">
    <property type="protein sequence ID" value="VYU74522.1"/>
    <property type="molecule type" value="Genomic_DNA"/>
</dbReference>
<feature type="transmembrane region" description="Helical" evidence="4">
    <location>
        <begin position="605"/>
        <end position="623"/>
    </location>
</feature>
<dbReference type="InterPro" id="IPR013783">
    <property type="entry name" value="Ig-like_fold"/>
</dbReference>
<comment type="similarity">
    <text evidence="1">Belongs to the serine-aspartate repeat-containing protein (SDr) family.</text>
</comment>
<evidence type="ECO:0000256" key="3">
    <source>
        <dbReference type="ARBA" id="ARBA00022729"/>
    </source>
</evidence>
<evidence type="ECO:0000256" key="2">
    <source>
        <dbReference type="ARBA" id="ARBA00022525"/>
    </source>
</evidence>
<keyword evidence="4" id="KW-1133">Transmembrane helix</keyword>
<keyword evidence="2" id="KW-0964">Secreted</keyword>
<accession>A0A6N3HDF5</accession>
<gene>
    <name evidence="6" type="ORF">ELLFYP34_01149</name>
</gene>
<dbReference type="InterPro" id="IPR041033">
    <property type="entry name" value="SpaA_PFL_dom_1"/>
</dbReference>
<evidence type="ECO:0000256" key="4">
    <source>
        <dbReference type="SAM" id="Phobius"/>
    </source>
</evidence>
<feature type="domain" description="SpaA-like prealbumin fold" evidence="5">
    <location>
        <begin position="357"/>
        <end position="432"/>
    </location>
</feature>
<organism evidence="6">
    <name type="scientific">Eubacterium limosum</name>
    <dbReference type="NCBI Taxonomy" id="1736"/>
    <lineage>
        <taxon>Bacteria</taxon>
        <taxon>Bacillati</taxon>
        <taxon>Bacillota</taxon>
        <taxon>Clostridia</taxon>
        <taxon>Eubacteriales</taxon>
        <taxon>Eubacteriaceae</taxon>
        <taxon>Eubacterium</taxon>
    </lineage>
</organism>
<dbReference type="AlphaFoldDB" id="A0A6N3HDF5"/>
<name>A0A6N3HDF5_EUBLI</name>
<evidence type="ECO:0000256" key="1">
    <source>
        <dbReference type="ARBA" id="ARBA00007257"/>
    </source>
</evidence>
<reference evidence="6" key="1">
    <citation type="submission" date="2019-11" db="EMBL/GenBank/DDBJ databases">
        <authorList>
            <person name="Feng L."/>
        </authorList>
    </citation>
    <scope>NUCLEOTIDE SEQUENCE</scope>
    <source>
        <strain evidence="6">ElimosumLFYP34</strain>
    </source>
</reference>
<protein>
    <submittedName>
        <fullName evidence="6">Cna protein B-type domain protein</fullName>
    </submittedName>
</protein>
<dbReference type="Gene3D" id="2.60.40.10">
    <property type="entry name" value="Immunoglobulins"/>
    <property type="match status" value="2"/>
</dbReference>
<dbReference type="Pfam" id="PF17802">
    <property type="entry name" value="SpaA"/>
    <property type="match status" value="2"/>
</dbReference>
<sequence length="629" mass="69868">MQNRAKKQVAAVLMALVFMLSLALGNFSFMQTVSAENKIDASERLDLSQMPETDIELGKTDQGWRIFASTEDDPAVYASTPKTRASGNTGWGGRDHITEQYGSYTFYTRWLSSTDDHGETHIAYCMDPGGVNPTGETYTQAVYDNDGCYNIIARGYGYKGTTQRDYTDTEAALRIWCYSSFGADWGAGYAWANADVFNDPGVQNLLWWAQQPRVSDDAFKMNNSNQTAKVDRSIKMQATDWYQPNCNASYHFTLPDGIYAQVEGEASYRQPGAKVELSQAKRFRLLADIGYRGTVNIHIDSDQWRTVPIMFNPDDTSFHPEWGGSGYLQRIMSIAKGYTTGTDISAAFDSKPTLSRLSKTDSETIEGLNNAHLQIYDAKTNEMIAEADTDSEGHFEVALYPGEYYIKETKAPADHVISNDPIYFTVTGWEEGDAMNVNVPNAPKKIPFSFKKIDEKGQKMDGVTFELYACKYDKAHSDQTGIGENEGEGHIHSDAVVISSIYKTCWTTIIDTATSDSEGIVDFGNLRSGEYQLVETKTKDGYALPIGQWRITVNAEAKTIDISAKGEVLPPAFETLPDGSYQLKNYPNLEMPYAGKNNACLTLNFYFAAGGLMILCGICLLAYKKSIKK</sequence>
<keyword evidence="3" id="KW-0732">Signal</keyword>
<keyword evidence="4" id="KW-0472">Membrane</keyword>
<feature type="domain" description="SpaA-like prealbumin fold" evidence="5">
    <location>
        <begin position="448"/>
        <end position="565"/>
    </location>
</feature>
<evidence type="ECO:0000313" key="6">
    <source>
        <dbReference type="EMBL" id="VYU74522.1"/>
    </source>
</evidence>
<proteinExistence type="inferred from homology"/>
<evidence type="ECO:0000259" key="5">
    <source>
        <dbReference type="Pfam" id="PF17802"/>
    </source>
</evidence>
<dbReference type="PANTHER" id="PTHR36108:SF13">
    <property type="entry name" value="COLOSSIN-B-RELATED"/>
    <property type="match status" value="1"/>
</dbReference>
<dbReference type="PANTHER" id="PTHR36108">
    <property type="entry name" value="COLOSSIN-B-RELATED"/>
    <property type="match status" value="1"/>
</dbReference>